<reference evidence="2 3" key="1">
    <citation type="submission" date="2017-11" db="EMBL/GenBank/DDBJ databases">
        <title>De novo assembly and phasing of dikaryotic genomes from two isolates of Puccinia coronata f. sp. avenae, the causal agent of oat crown rust.</title>
        <authorList>
            <person name="Miller M.E."/>
            <person name="Zhang Y."/>
            <person name="Omidvar V."/>
            <person name="Sperschneider J."/>
            <person name="Schwessinger B."/>
            <person name="Raley C."/>
            <person name="Palmer J.M."/>
            <person name="Garnica D."/>
            <person name="Upadhyaya N."/>
            <person name="Rathjen J."/>
            <person name="Taylor J.M."/>
            <person name="Park R.F."/>
            <person name="Dodds P.N."/>
            <person name="Hirsch C.D."/>
            <person name="Kianian S.F."/>
            <person name="Figueroa M."/>
        </authorList>
    </citation>
    <scope>NUCLEOTIDE SEQUENCE [LARGE SCALE GENOMIC DNA]</scope>
    <source>
        <strain evidence="2">12SD80</strain>
    </source>
</reference>
<evidence type="ECO:0000256" key="1">
    <source>
        <dbReference type="SAM" id="MobiDB-lite"/>
    </source>
</evidence>
<dbReference type="Proteomes" id="UP000235392">
    <property type="component" value="Unassembled WGS sequence"/>
</dbReference>
<evidence type="ECO:0000313" key="3">
    <source>
        <dbReference type="Proteomes" id="UP000235392"/>
    </source>
</evidence>
<dbReference type="EMBL" id="PGCI01000348">
    <property type="protein sequence ID" value="PLW28923.1"/>
    <property type="molecule type" value="Genomic_DNA"/>
</dbReference>
<sequence>MAGNRQSSLGRILPYLQSKSWETRQAASEAVDAICKAVGIWDPSVTETHDDATSNSVEASTSASAIHKLDNQINTQRNNRLTYQNFKLETVLSKCLILLASAGKEFDHQSNHLRSGESLFAAQRDVTNKLGLGGLCRSNILDFKSMGVDDPTQEHHNQDQAQNSSQVSTPNPQEPHGATPNPTNPPRQPPSAPSETYPSATPGPEATGLSALGLSESPRPDFVASQPSHPPTDHFELCQINTHYPNSLLPPHPPLRPNYQSRTWRVCQLVNAMRSSASKKLSARAMSDQYHDLYLALLMLACQPSPQTPPVNPRKPPNSKPLNSLPFPLMILTGAWLYLHLHL</sequence>
<dbReference type="GO" id="GO:0016887">
    <property type="term" value="F:ATP hydrolysis activity"/>
    <property type="evidence" value="ECO:0007669"/>
    <property type="project" value="InterPro"/>
</dbReference>
<dbReference type="InterPro" id="IPR044972">
    <property type="entry name" value="Mot1"/>
</dbReference>
<organism evidence="2 3">
    <name type="scientific">Puccinia coronata f. sp. avenae</name>
    <dbReference type="NCBI Taxonomy" id="200324"/>
    <lineage>
        <taxon>Eukaryota</taxon>
        <taxon>Fungi</taxon>
        <taxon>Dikarya</taxon>
        <taxon>Basidiomycota</taxon>
        <taxon>Pucciniomycotina</taxon>
        <taxon>Pucciniomycetes</taxon>
        <taxon>Pucciniales</taxon>
        <taxon>Pucciniaceae</taxon>
        <taxon>Puccinia</taxon>
    </lineage>
</organism>
<comment type="caution">
    <text evidence="2">The sequence shown here is derived from an EMBL/GenBank/DDBJ whole genome shotgun (WGS) entry which is preliminary data.</text>
</comment>
<dbReference type="PANTHER" id="PTHR36498:SF1">
    <property type="entry name" value="TATA-BINDING PROTEIN-ASSOCIATED FACTOR 172"/>
    <property type="match status" value="1"/>
</dbReference>
<dbReference type="PANTHER" id="PTHR36498">
    <property type="entry name" value="TATA-BINDING PROTEIN-ASSOCIATED FACTOR 172"/>
    <property type="match status" value="1"/>
</dbReference>
<proteinExistence type="predicted"/>
<name>A0A2N5TTT5_9BASI</name>
<dbReference type="AlphaFoldDB" id="A0A2N5TTT5"/>
<dbReference type="GO" id="GO:0017025">
    <property type="term" value="F:TBP-class protein binding"/>
    <property type="evidence" value="ECO:0007669"/>
    <property type="project" value="InterPro"/>
</dbReference>
<protein>
    <submittedName>
        <fullName evidence="2">Uncharacterized protein</fullName>
    </submittedName>
</protein>
<feature type="region of interest" description="Disordered" evidence="1">
    <location>
        <begin position="146"/>
        <end position="235"/>
    </location>
</feature>
<accession>A0A2N5TTT5</accession>
<gene>
    <name evidence="2" type="ORF">PCASD_19630</name>
</gene>
<dbReference type="GO" id="GO:0003677">
    <property type="term" value="F:DNA binding"/>
    <property type="evidence" value="ECO:0007669"/>
    <property type="project" value="InterPro"/>
</dbReference>
<evidence type="ECO:0000313" key="2">
    <source>
        <dbReference type="EMBL" id="PLW28923.1"/>
    </source>
</evidence>
<feature type="compositionally biased region" description="Polar residues" evidence="1">
    <location>
        <begin position="159"/>
        <end position="171"/>
    </location>
</feature>
<feature type="compositionally biased region" description="Pro residues" evidence="1">
    <location>
        <begin position="182"/>
        <end position="192"/>
    </location>
</feature>